<dbReference type="EMBL" id="BEZZ01207426">
    <property type="protein sequence ID" value="GCC47238.1"/>
    <property type="molecule type" value="Genomic_DNA"/>
</dbReference>
<evidence type="ECO:0000256" key="1">
    <source>
        <dbReference type="SAM" id="MobiDB-lite"/>
    </source>
</evidence>
<feature type="compositionally biased region" description="Basic and acidic residues" evidence="1">
    <location>
        <begin position="52"/>
        <end position="61"/>
    </location>
</feature>
<evidence type="ECO:0000313" key="2">
    <source>
        <dbReference type="EMBL" id="GCC47238.1"/>
    </source>
</evidence>
<accession>A0A401TX98</accession>
<evidence type="ECO:0000313" key="3">
    <source>
        <dbReference type="Proteomes" id="UP000287033"/>
    </source>
</evidence>
<feature type="region of interest" description="Disordered" evidence="1">
    <location>
        <begin position="1"/>
        <end position="22"/>
    </location>
</feature>
<name>A0A401TX98_CHIPU</name>
<dbReference type="AlphaFoldDB" id="A0A401TX98"/>
<reference evidence="2 3" key="1">
    <citation type="journal article" date="2018" name="Nat. Ecol. Evol.">
        <title>Shark genomes provide insights into elasmobranch evolution and the origin of vertebrates.</title>
        <authorList>
            <person name="Hara Y"/>
            <person name="Yamaguchi K"/>
            <person name="Onimaru K"/>
            <person name="Kadota M"/>
            <person name="Koyanagi M"/>
            <person name="Keeley SD"/>
            <person name="Tatsumi K"/>
            <person name="Tanaka K"/>
            <person name="Motone F"/>
            <person name="Kageyama Y"/>
            <person name="Nozu R"/>
            <person name="Adachi N"/>
            <person name="Nishimura O"/>
            <person name="Nakagawa R"/>
            <person name="Tanegashima C"/>
            <person name="Kiyatake I"/>
            <person name="Matsumoto R"/>
            <person name="Murakumo K"/>
            <person name="Nishida K"/>
            <person name="Terakita A"/>
            <person name="Kuratani S"/>
            <person name="Sato K"/>
            <person name="Hyodo S Kuraku.S."/>
        </authorList>
    </citation>
    <scope>NUCLEOTIDE SEQUENCE [LARGE SCALE GENOMIC DNA]</scope>
</reference>
<proteinExistence type="predicted"/>
<feature type="region of interest" description="Disordered" evidence="1">
    <location>
        <begin position="42"/>
        <end position="75"/>
    </location>
</feature>
<dbReference type="Proteomes" id="UP000287033">
    <property type="component" value="Unassembled WGS sequence"/>
</dbReference>
<protein>
    <submittedName>
        <fullName evidence="2">Uncharacterized protein</fullName>
    </submittedName>
</protein>
<comment type="caution">
    <text evidence="2">The sequence shown here is derived from an EMBL/GenBank/DDBJ whole genome shotgun (WGS) entry which is preliminary data.</text>
</comment>
<organism evidence="2 3">
    <name type="scientific">Chiloscyllium punctatum</name>
    <name type="common">Brownbanded bambooshark</name>
    <name type="synonym">Hemiscyllium punctatum</name>
    <dbReference type="NCBI Taxonomy" id="137246"/>
    <lineage>
        <taxon>Eukaryota</taxon>
        <taxon>Metazoa</taxon>
        <taxon>Chordata</taxon>
        <taxon>Craniata</taxon>
        <taxon>Vertebrata</taxon>
        <taxon>Chondrichthyes</taxon>
        <taxon>Elasmobranchii</taxon>
        <taxon>Galeomorphii</taxon>
        <taxon>Galeoidea</taxon>
        <taxon>Orectolobiformes</taxon>
        <taxon>Hemiscylliidae</taxon>
        <taxon>Chiloscyllium</taxon>
    </lineage>
</organism>
<keyword evidence="3" id="KW-1185">Reference proteome</keyword>
<sequence length="75" mass="8235">MLPFGRCGPGSGSHGAEHRRRTCRRRVACDRLDQLRAGTSRVLERASAQEPEALRVDDPRRLARQVVGSATPGRA</sequence>
<gene>
    <name evidence="2" type="ORF">chiPu_0031338</name>
</gene>